<dbReference type="Pfam" id="PF01753">
    <property type="entry name" value="zf-MYND"/>
    <property type="match status" value="1"/>
</dbReference>
<dbReference type="GO" id="GO:0008270">
    <property type="term" value="F:zinc ion binding"/>
    <property type="evidence" value="ECO:0007669"/>
    <property type="project" value="UniProtKB-KW"/>
</dbReference>
<dbReference type="Gene3D" id="6.10.140.2220">
    <property type="match status" value="1"/>
</dbReference>
<dbReference type="EMBL" id="JARJLG010000036">
    <property type="protein sequence ID" value="KAJ7765075.1"/>
    <property type="molecule type" value="Genomic_DNA"/>
</dbReference>
<keyword evidence="3" id="KW-0862">Zinc</keyword>
<keyword evidence="1" id="KW-0479">Metal-binding</keyword>
<gene>
    <name evidence="5" type="ORF">DFH07DRAFT_955909</name>
</gene>
<organism evidence="5 6">
    <name type="scientific">Mycena maculata</name>
    <dbReference type="NCBI Taxonomy" id="230809"/>
    <lineage>
        <taxon>Eukaryota</taxon>
        <taxon>Fungi</taxon>
        <taxon>Dikarya</taxon>
        <taxon>Basidiomycota</taxon>
        <taxon>Agaricomycotina</taxon>
        <taxon>Agaricomycetes</taxon>
        <taxon>Agaricomycetidae</taxon>
        <taxon>Agaricales</taxon>
        <taxon>Marasmiineae</taxon>
        <taxon>Mycenaceae</taxon>
        <taxon>Mycena</taxon>
    </lineage>
</organism>
<keyword evidence="2" id="KW-0863">Zinc-finger</keyword>
<keyword evidence="6" id="KW-1185">Reference proteome</keyword>
<evidence type="ECO:0000256" key="1">
    <source>
        <dbReference type="ARBA" id="ARBA00022723"/>
    </source>
</evidence>
<dbReference type="Proteomes" id="UP001215280">
    <property type="component" value="Unassembled WGS sequence"/>
</dbReference>
<feature type="domain" description="MYND-type" evidence="4">
    <location>
        <begin position="280"/>
        <end position="324"/>
    </location>
</feature>
<proteinExistence type="predicted"/>
<dbReference type="InterPro" id="IPR002893">
    <property type="entry name" value="Znf_MYND"/>
</dbReference>
<evidence type="ECO:0000313" key="6">
    <source>
        <dbReference type="Proteomes" id="UP001215280"/>
    </source>
</evidence>
<dbReference type="SUPFAM" id="SSF144232">
    <property type="entry name" value="HIT/MYND zinc finger-like"/>
    <property type="match status" value="1"/>
</dbReference>
<accession>A0AAD7NKP3</accession>
<reference evidence="5" key="1">
    <citation type="submission" date="2023-03" db="EMBL/GenBank/DDBJ databases">
        <title>Massive genome expansion in bonnet fungi (Mycena s.s.) driven by repeated elements and novel gene families across ecological guilds.</title>
        <authorList>
            <consortium name="Lawrence Berkeley National Laboratory"/>
            <person name="Harder C.B."/>
            <person name="Miyauchi S."/>
            <person name="Viragh M."/>
            <person name="Kuo A."/>
            <person name="Thoen E."/>
            <person name="Andreopoulos B."/>
            <person name="Lu D."/>
            <person name="Skrede I."/>
            <person name="Drula E."/>
            <person name="Henrissat B."/>
            <person name="Morin E."/>
            <person name="Kohler A."/>
            <person name="Barry K."/>
            <person name="LaButti K."/>
            <person name="Morin E."/>
            <person name="Salamov A."/>
            <person name="Lipzen A."/>
            <person name="Mereny Z."/>
            <person name="Hegedus B."/>
            <person name="Baldrian P."/>
            <person name="Stursova M."/>
            <person name="Weitz H."/>
            <person name="Taylor A."/>
            <person name="Grigoriev I.V."/>
            <person name="Nagy L.G."/>
            <person name="Martin F."/>
            <person name="Kauserud H."/>
        </authorList>
    </citation>
    <scope>NUCLEOTIDE SEQUENCE</scope>
    <source>
        <strain evidence="5">CBHHK188m</strain>
    </source>
</reference>
<sequence length="474" mass="53577">MSVIIPLALDALRDPQKWDKEWDTVIKYQFLSAQAPAFCFDCMLTEHQYGPADVDRALAGYQNQLASTCAVQRNLTEDALGYFTSRNLEATWMRAGGDVRGEHILRGMATVCNKARNLNQARCYTPELRLARLRLDGKVFLDLLKSAMLDDASFIPSTPKYISHPHWDAFEVAQRPRNDTDAKKIALAEVLLLRTKLICHVLQFTLRSFFELELPGFSVVKEHKSIQGRKTDPLESFHKAKLEAALGPEAARAHRQGEKQGAKERISQRVGHCSYIGCRNTEPTDGSVKFSRCKRCFETLERHVPYCSSTCQRADWKLRHKAVCGKPMDFDTVSAPIVHPVSAHNADTRIGPPTNGFKRTTALIAQVTKLNRDPRADYFLYKRGGDAFIVDYASRTDGENIFRAQREVAMTTGDRETVAMLAHYLCWTLIERPAPGLTPTMIVAQLAREFEFEGLRGAVLDMQERQNADPFRRP</sequence>
<evidence type="ECO:0000256" key="3">
    <source>
        <dbReference type="ARBA" id="ARBA00022833"/>
    </source>
</evidence>
<evidence type="ECO:0000313" key="5">
    <source>
        <dbReference type="EMBL" id="KAJ7765075.1"/>
    </source>
</evidence>
<evidence type="ECO:0000259" key="4">
    <source>
        <dbReference type="Pfam" id="PF01753"/>
    </source>
</evidence>
<comment type="caution">
    <text evidence="5">The sequence shown here is derived from an EMBL/GenBank/DDBJ whole genome shotgun (WGS) entry which is preliminary data.</text>
</comment>
<name>A0AAD7NKP3_9AGAR</name>
<evidence type="ECO:0000256" key="2">
    <source>
        <dbReference type="ARBA" id="ARBA00022771"/>
    </source>
</evidence>
<dbReference type="AlphaFoldDB" id="A0AAD7NKP3"/>
<protein>
    <recommendedName>
        <fullName evidence="4">MYND-type domain-containing protein</fullName>
    </recommendedName>
</protein>